<dbReference type="Gene3D" id="3.20.20.70">
    <property type="entry name" value="Aldolase class I"/>
    <property type="match status" value="1"/>
</dbReference>
<organism evidence="2 3">
    <name type="scientific">Pirellulimonas nuda</name>
    <dbReference type="NCBI Taxonomy" id="2528009"/>
    <lineage>
        <taxon>Bacteria</taxon>
        <taxon>Pseudomonadati</taxon>
        <taxon>Planctomycetota</taxon>
        <taxon>Planctomycetia</taxon>
        <taxon>Pirellulales</taxon>
        <taxon>Lacipirellulaceae</taxon>
        <taxon>Pirellulimonas</taxon>
    </lineage>
</organism>
<dbReference type="EMBL" id="CP036291">
    <property type="protein sequence ID" value="QDU90992.1"/>
    <property type="molecule type" value="Genomic_DNA"/>
</dbReference>
<dbReference type="SUPFAM" id="SSF51445">
    <property type="entry name" value="(Trans)glycosidases"/>
    <property type="match status" value="1"/>
</dbReference>
<accession>A0A518DHV9</accession>
<reference evidence="2 3" key="1">
    <citation type="submission" date="2019-02" db="EMBL/GenBank/DDBJ databases">
        <title>Deep-cultivation of Planctomycetes and their phenomic and genomic characterization uncovers novel biology.</title>
        <authorList>
            <person name="Wiegand S."/>
            <person name="Jogler M."/>
            <person name="Boedeker C."/>
            <person name="Pinto D."/>
            <person name="Vollmers J."/>
            <person name="Rivas-Marin E."/>
            <person name="Kohn T."/>
            <person name="Peeters S.H."/>
            <person name="Heuer A."/>
            <person name="Rast P."/>
            <person name="Oberbeckmann S."/>
            <person name="Bunk B."/>
            <person name="Jeske O."/>
            <person name="Meyerdierks A."/>
            <person name="Storesund J.E."/>
            <person name="Kallscheuer N."/>
            <person name="Luecker S."/>
            <person name="Lage O.M."/>
            <person name="Pohl T."/>
            <person name="Merkel B.J."/>
            <person name="Hornburger P."/>
            <person name="Mueller R.-W."/>
            <person name="Bruemmer F."/>
            <person name="Labrenz M."/>
            <person name="Spormann A.M."/>
            <person name="Op den Camp H."/>
            <person name="Overmann J."/>
            <person name="Amann R."/>
            <person name="Jetten M.S.M."/>
            <person name="Mascher T."/>
            <person name="Medema M.H."/>
            <person name="Devos D.P."/>
            <person name="Kaster A.-K."/>
            <person name="Ovreas L."/>
            <person name="Rohde M."/>
            <person name="Galperin M.Y."/>
            <person name="Jogler C."/>
        </authorList>
    </citation>
    <scope>NUCLEOTIDE SEQUENCE [LARGE SCALE GENOMIC DNA]</scope>
    <source>
        <strain evidence="2 3">Pla175</strain>
    </source>
</reference>
<keyword evidence="3" id="KW-1185">Reference proteome</keyword>
<evidence type="ECO:0000313" key="2">
    <source>
        <dbReference type="EMBL" id="QDU90992.1"/>
    </source>
</evidence>
<sequence length="389" mass="42713" precursor="true">MTLPGGRARSILGALALCMGFASQAAAEAASAAPPPRIAMLWSSAPGAGSRIDRWARYRVIVVSPGELGFEWEQQPHKDMATRLRPESIPRGRATLAKLRKQNPDALVLCELYYFEANTSAYPADSPWWFRDKSGRRQEFWKGCRNMAVDNPEYIEHVAQRIDAVVAAGEGRVGVFLDNLRYDPASKQGWNALLARVRSTCSDAPILVNAGWDSEGLDWIAPQINGVLYEDSIAHTQDNDAEAFYARIQRQGRLCREPRVGVNEVFGHRDDPLAARRELIRTLVYTDLCYLFADSTYGHKHDWQAEWGAPLGEPLAPPPTPKPGVLARRAFAGGEVLWLPADAPRSATISLAGPRYAVGQQQPARQLLLNPGEGALLLAEPFVPAAASP</sequence>
<evidence type="ECO:0000313" key="3">
    <source>
        <dbReference type="Proteomes" id="UP000317429"/>
    </source>
</evidence>
<evidence type="ECO:0000256" key="1">
    <source>
        <dbReference type="SAM" id="SignalP"/>
    </source>
</evidence>
<dbReference type="Proteomes" id="UP000317429">
    <property type="component" value="Chromosome"/>
</dbReference>
<dbReference type="RefSeq" id="WP_145290581.1">
    <property type="nucleotide sequence ID" value="NZ_CP036291.1"/>
</dbReference>
<dbReference type="KEGG" id="pnd:Pla175_44070"/>
<keyword evidence="1" id="KW-0732">Signal</keyword>
<feature type="signal peptide" evidence="1">
    <location>
        <begin position="1"/>
        <end position="25"/>
    </location>
</feature>
<dbReference type="InterPro" id="IPR017853">
    <property type="entry name" value="GH"/>
</dbReference>
<name>A0A518DHV9_9BACT</name>
<gene>
    <name evidence="2" type="ORF">Pla175_44070</name>
</gene>
<dbReference type="AlphaFoldDB" id="A0A518DHV9"/>
<feature type="chain" id="PRO_5021948543" description="Glycoside-hydrolase family GH114 TIM-barrel domain-containing protein" evidence="1">
    <location>
        <begin position="26"/>
        <end position="389"/>
    </location>
</feature>
<evidence type="ECO:0008006" key="4">
    <source>
        <dbReference type="Google" id="ProtNLM"/>
    </source>
</evidence>
<proteinExistence type="predicted"/>
<protein>
    <recommendedName>
        <fullName evidence="4">Glycoside-hydrolase family GH114 TIM-barrel domain-containing protein</fullName>
    </recommendedName>
</protein>
<dbReference type="InterPro" id="IPR013785">
    <property type="entry name" value="Aldolase_TIM"/>
</dbReference>